<dbReference type="STRING" id="857293.CAAU_2690"/>
<comment type="caution">
    <text evidence="1">The sequence shown here is derived from an EMBL/GenBank/DDBJ whole genome shotgun (WGS) entry which is preliminary data.</text>
</comment>
<evidence type="ECO:0000313" key="2">
    <source>
        <dbReference type="Proteomes" id="UP000007652"/>
    </source>
</evidence>
<gene>
    <name evidence="1" type="ORF">CAAU_2690</name>
</gene>
<dbReference type="AlphaFoldDB" id="I7LID0"/>
<dbReference type="Gene3D" id="3.40.50.150">
    <property type="entry name" value="Vaccinia Virus protein VP39"/>
    <property type="match status" value="1"/>
</dbReference>
<dbReference type="SUPFAM" id="SSF53335">
    <property type="entry name" value="S-adenosyl-L-methionine-dependent methyltransferases"/>
    <property type="match status" value="1"/>
</dbReference>
<dbReference type="Proteomes" id="UP000007652">
    <property type="component" value="Unassembled WGS sequence"/>
</dbReference>
<sequence>MILLNDKIHVEKDDLRRIFYIKDEDKAVPFYIQNAIVDLIFEEGGFKRKYNDLNDLELIEDKFIKKVINIIDNLYKVPSKTDYSDKYITYIWYYLPNNMYKVWQPLVDLLIAGELKNKIKVLDIGTGPATLPLGIIEFYKIIAENLKDKEFVICFHLIDSQKKFIDYANYLISKVLLPKNLKVQVNSLVANVKDDSILKKDFKYDIISMSNFINHFEHEKDFDAFKLLKNLRDNLNDDGSLIIIEPGSEFECISFKKIRNKLVNEGIYNIFSPCIPIWEDRDKINCACFSTYIMEVKKPELIQFLLSKGLKKFKNREHVAYNYTVLRKDGLYKYRIERNKQSFFTIKEIFEHQEKEFRANIKGIVKKKSNKNLSFCICDGTMPNKDYWIKIDESALNDTKEAIKKLNMGEKISIKKLKVIKKENKVNMILDIKSKLQLFY</sequence>
<evidence type="ECO:0000313" key="1">
    <source>
        <dbReference type="EMBL" id="CCJ34773.1"/>
    </source>
</evidence>
<dbReference type="InterPro" id="IPR029063">
    <property type="entry name" value="SAM-dependent_MTases_sf"/>
</dbReference>
<dbReference type="RefSeq" id="WP_008910013.1">
    <property type="nucleotide sequence ID" value="NZ_CAKP01000157.1"/>
</dbReference>
<keyword evidence="2" id="KW-1185">Reference proteome</keyword>
<dbReference type="EMBL" id="CAKP01000157">
    <property type="protein sequence ID" value="CCJ34773.1"/>
    <property type="molecule type" value="Genomic_DNA"/>
</dbReference>
<proteinExistence type="predicted"/>
<dbReference type="eggNOG" id="COG5459">
    <property type="taxonomic scope" value="Bacteria"/>
</dbReference>
<name>I7LID0_9CLOT</name>
<protein>
    <recommendedName>
        <fullName evidence="3">Methyltransferase type 12 domain-containing protein</fullName>
    </recommendedName>
</protein>
<dbReference type="Pfam" id="PF13489">
    <property type="entry name" value="Methyltransf_23"/>
    <property type="match status" value="1"/>
</dbReference>
<dbReference type="OrthoDB" id="1952827at2"/>
<accession>I7LID0</accession>
<reference evidence="1 2" key="1">
    <citation type="journal article" date="2011" name="J. Bacteriol.">
        <title>Draft genome sequence of Caloramator australicus strain RC3T, a thermoanaerobe from the Great Artesian Basin of Australia.</title>
        <authorList>
            <person name="Ogg C.D."/>
            <person name="Patel B.K.C."/>
        </authorList>
    </citation>
    <scope>NUCLEOTIDE SEQUENCE [LARGE SCALE GENOMIC DNA]</scope>
    <source>
        <strain evidence="1 2">RC3</strain>
    </source>
</reference>
<evidence type="ECO:0008006" key="3">
    <source>
        <dbReference type="Google" id="ProtNLM"/>
    </source>
</evidence>
<organism evidence="1 2">
    <name type="scientific">Caloramator australicus RC3</name>
    <dbReference type="NCBI Taxonomy" id="857293"/>
    <lineage>
        <taxon>Bacteria</taxon>
        <taxon>Bacillati</taxon>
        <taxon>Bacillota</taxon>
        <taxon>Clostridia</taxon>
        <taxon>Eubacteriales</taxon>
        <taxon>Clostridiaceae</taxon>
        <taxon>Caloramator</taxon>
    </lineage>
</organism>